<evidence type="ECO:0000313" key="6">
    <source>
        <dbReference type="Proteomes" id="UP001201844"/>
    </source>
</evidence>
<dbReference type="SMART" id="SM00345">
    <property type="entry name" value="HTH_GNTR"/>
    <property type="match status" value="1"/>
</dbReference>
<protein>
    <submittedName>
        <fullName evidence="5">GntR family transcriptional regulator</fullName>
    </submittedName>
</protein>
<comment type="caution">
    <text evidence="5">The sequence shown here is derived from an EMBL/GenBank/DDBJ whole genome shotgun (WGS) entry which is preliminary data.</text>
</comment>
<dbReference type="PANTHER" id="PTHR43537">
    <property type="entry name" value="TRANSCRIPTIONAL REGULATOR, GNTR FAMILY"/>
    <property type="match status" value="1"/>
</dbReference>
<evidence type="ECO:0000256" key="2">
    <source>
        <dbReference type="ARBA" id="ARBA00023125"/>
    </source>
</evidence>
<dbReference type="Pfam" id="PF07729">
    <property type="entry name" value="FCD"/>
    <property type="match status" value="1"/>
</dbReference>
<gene>
    <name evidence="5" type="ORF">MKI86_22630</name>
</gene>
<dbReference type="CDD" id="cd07377">
    <property type="entry name" value="WHTH_GntR"/>
    <property type="match status" value="1"/>
</dbReference>
<dbReference type="PANTHER" id="PTHR43537:SF49">
    <property type="entry name" value="TRANSCRIPTIONAL REGULATORY PROTEIN"/>
    <property type="match status" value="1"/>
</dbReference>
<dbReference type="InterPro" id="IPR036390">
    <property type="entry name" value="WH_DNA-bd_sf"/>
</dbReference>
<dbReference type="InterPro" id="IPR000524">
    <property type="entry name" value="Tscrpt_reg_HTH_GntR"/>
</dbReference>
<sequence length="234" mass="26272">MRVQKDMKEPLGGEPEAKAARQDPVAAVVMALEEDIVLGRLHPRERLIEEELSERFSVSRHSLRLALAELDKMGLIERFPNRGAMVRAFSASDVEQLYAVRELLESTAAAQIVFPVEETHINALKTIQAQHDAAVDADDLVGVFRHNHEFHRKLFGLCRNHYLASAIETYSQRAHGIRFLVLADKAERNKARNEHHLMIAALERGDGDALVALCRQHLPASKMAYLRAFGKIVG</sequence>
<proteinExistence type="predicted"/>
<dbReference type="InterPro" id="IPR036388">
    <property type="entry name" value="WH-like_DNA-bd_sf"/>
</dbReference>
<dbReference type="SUPFAM" id="SSF48008">
    <property type="entry name" value="GntR ligand-binding domain-like"/>
    <property type="match status" value="1"/>
</dbReference>
<reference evidence="5 6" key="1">
    <citation type="submission" date="2022-02" db="EMBL/GenBank/DDBJ databases">
        <title>Shinella B3.7 sp. nov., isolated from Sediment (Zhairuo Island).</title>
        <authorList>
            <person name="Chen G."/>
        </authorList>
    </citation>
    <scope>NUCLEOTIDE SEQUENCE [LARGE SCALE GENOMIC DNA]</scope>
    <source>
        <strain evidence="5 6">B3.7</strain>
        <plasmid evidence="5">unnamed</plasmid>
    </source>
</reference>
<dbReference type="InterPro" id="IPR011711">
    <property type="entry name" value="GntR_C"/>
</dbReference>
<keyword evidence="2" id="KW-0238">DNA-binding</keyword>
<keyword evidence="1" id="KW-0805">Transcription regulation</keyword>
<dbReference type="Gene3D" id="1.20.120.530">
    <property type="entry name" value="GntR ligand-binding domain-like"/>
    <property type="match status" value="1"/>
</dbReference>
<keyword evidence="6" id="KW-1185">Reference proteome</keyword>
<evidence type="ECO:0000313" key="5">
    <source>
        <dbReference type="EMBL" id="MCJ8151933.1"/>
    </source>
</evidence>
<name>A0ABT0CTJ9_9HYPH</name>
<dbReference type="EMBL" id="JAKVIN010000013">
    <property type="protein sequence ID" value="MCJ8151933.1"/>
    <property type="molecule type" value="Genomic_DNA"/>
</dbReference>
<evidence type="ECO:0000256" key="3">
    <source>
        <dbReference type="ARBA" id="ARBA00023163"/>
    </source>
</evidence>
<geneLocation type="plasmid" evidence="5">
    <name>unnamed</name>
</geneLocation>
<dbReference type="PROSITE" id="PS50949">
    <property type="entry name" value="HTH_GNTR"/>
    <property type="match status" value="1"/>
</dbReference>
<dbReference type="Proteomes" id="UP001201844">
    <property type="component" value="Unassembled WGS sequence"/>
</dbReference>
<keyword evidence="5" id="KW-0614">Plasmid</keyword>
<dbReference type="SUPFAM" id="SSF46785">
    <property type="entry name" value="Winged helix' DNA-binding domain"/>
    <property type="match status" value="1"/>
</dbReference>
<dbReference type="InterPro" id="IPR008920">
    <property type="entry name" value="TF_FadR/GntR_C"/>
</dbReference>
<evidence type="ECO:0000259" key="4">
    <source>
        <dbReference type="PROSITE" id="PS50949"/>
    </source>
</evidence>
<keyword evidence="3" id="KW-0804">Transcription</keyword>
<dbReference type="RefSeq" id="WP_241605585.1">
    <property type="nucleotide sequence ID" value="NZ_JAKVIN010000013.1"/>
</dbReference>
<evidence type="ECO:0000256" key="1">
    <source>
        <dbReference type="ARBA" id="ARBA00023015"/>
    </source>
</evidence>
<feature type="domain" description="HTH gntR-type" evidence="4">
    <location>
        <begin position="22"/>
        <end position="89"/>
    </location>
</feature>
<dbReference type="SMART" id="SM00895">
    <property type="entry name" value="FCD"/>
    <property type="match status" value="1"/>
</dbReference>
<organism evidence="5 6">
    <name type="scientific">Shinella sedimenti</name>
    <dbReference type="NCBI Taxonomy" id="2919913"/>
    <lineage>
        <taxon>Bacteria</taxon>
        <taxon>Pseudomonadati</taxon>
        <taxon>Pseudomonadota</taxon>
        <taxon>Alphaproteobacteria</taxon>
        <taxon>Hyphomicrobiales</taxon>
        <taxon>Rhizobiaceae</taxon>
        <taxon>Shinella</taxon>
    </lineage>
</organism>
<dbReference type="Pfam" id="PF00392">
    <property type="entry name" value="GntR"/>
    <property type="match status" value="1"/>
</dbReference>
<dbReference type="Gene3D" id="1.10.10.10">
    <property type="entry name" value="Winged helix-like DNA-binding domain superfamily/Winged helix DNA-binding domain"/>
    <property type="match status" value="1"/>
</dbReference>
<accession>A0ABT0CTJ9</accession>